<evidence type="ECO:0000256" key="3">
    <source>
        <dbReference type="PROSITE-ProRule" id="PRU00708"/>
    </source>
</evidence>
<protein>
    <recommendedName>
        <fullName evidence="6">Pentatricopeptide repeat-containing protein</fullName>
    </recommendedName>
</protein>
<dbReference type="PANTHER" id="PTHR47926:SF342">
    <property type="entry name" value="TETRATRICOPEPTIDE-LIKE HELICAL DOMAIN-CONTAINING PROTEIN-RELATED"/>
    <property type="match status" value="1"/>
</dbReference>
<feature type="repeat" description="PPR" evidence="3">
    <location>
        <begin position="572"/>
        <end position="607"/>
    </location>
</feature>
<comment type="caution">
    <text evidence="4">The sequence shown here is derived from an EMBL/GenBank/DDBJ whole genome shotgun (WGS) entry which is preliminary data.</text>
</comment>
<dbReference type="GO" id="GO:0003723">
    <property type="term" value="F:RNA binding"/>
    <property type="evidence" value="ECO:0007669"/>
    <property type="project" value="InterPro"/>
</dbReference>
<dbReference type="InterPro" id="IPR046960">
    <property type="entry name" value="PPR_At4g14850-like_plant"/>
</dbReference>
<dbReference type="Pfam" id="PF13041">
    <property type="entry name" value="PPR_2"/>
    <property type="match status" value="5"/>
</dbReference>
<dbReference type="InterPro" id="IPR002885">
    <property type="entry name" value="PPR_rpt"/>
</dbReference>
<reference evidence="4" key="1">
    <citation type="journal article" date="2023" name="bioRxiv">
        <title>Improved chromosome-level genome assembly for marigold (Tagetes erecta).</title>
        <authorList>
            <person name="Jiang F."/>
            <person name="Yuan L."/>
            <person name="Wang S."/>
            <person name="Wang H."/>
            <person name="Xu D."/>
            <person name="Wang A."/>
            <person name="Fan W."/>
        </authorList>
    </citation>
    <scope>NUCLEOTIDE SEQUENCE</scope>
    <source>
        <strain evidence="4">WSJ</strain>
        <tissue evidence="4">Leaf</tissue>
    </source>
</reference>
<dbReference type="FunFam" id="1.25.40.10:FF:000090">
    <property type="entry name" value="Pentatricopeptide repeat-containing protein, chloroplastic"/>
    <property type="match status" value="1"/>
</dbReference>
<comment type="similarity">
    <text evidence="2">Belongs to the PPR family. PCMP-E subfamily.</text>
</comment>
<dbReference type="Pfam" id="PF01535">
    <property type="entry name" value="PPR"/>
    <property type="match status" value="2"/>
</dbReference>
<dbReference type="PROSITE" id="PS51375">
    <property type="entry name" value="PPR"/>
    <property type="match status" value="6"/>
</dbReference>
<dbReference type="Gene3D" id="1.25.40.10">
    <property type="entry name" value="Tetratricopeptide repeat domain"/>
    <property type="match status" value="6"/>
</dbReference>
<keyword evidence="1" id="KW-0677">Repeat</keyword>
<dbReference type="FunFam" id="1.25.40.10:FF:001174">
    <property type="entry name" value="Pentatricopeptide repeat-containing protein At3g49740"/>
    <property type="match status" value="1"/>
</dbReference>
<gene>
    <name evidence="4" type="ORF">QVD17_24948</name>
</gene>
<feature type="repeat" description="PPR" evidence="3">
    <location>
        <begin position="337"/>
        <end position="371"/>
    </location>
</feature>
<name>A0AAD8KIL5_TARER</name>
<dbReference type="AlphaFoldDB" id="A0AAD8KIL5"/>
<evidence type="ECO:0000256" key="2">
    <source>
        <dbReference type="ARBA" id="ARBA00061659"/>
    </source>
</evidence>
<sequence length="716" mass="79604">MNNELINLNCMLAKLTKSQQYTKTLQLFHQIQSSQHLKPDQYTLSTTLTATANLRDIAAGKQLHSHVIRSGFKLFPHVSNTLLFLYTKSKDLVSVKRVFEEIKYPDVYSWTTLLSACTNLGEVEYARQLLDEMPQRNNAVWNAVITGCIDNGYLDIAIDLFKRMHVLGIKHDNYSFASVLSLCCLELIDFGSQVHALVVKTGFLARASVTNALITMYFSFGSDIQAYKVFEETEDAVHDQITYNAMIAGLVSIGRDEHAFEMFKTMQKVGLDPTERTFVSVMSSCDGERAAIQVHAHAIKTGFSDFSCVSNAAVNMYYNCRDLQAAQMVFEMLKEKDRVSWNTMITCYAQENLCGDAILTYLQMQQQGFQPDEFTIGSLLSASDSMVSMILATVVKNGLISKTEGANALISTLCKHNAIEEAWSIFSETSFKNLITWNSMISGLHLNGSSEHGLYLFSKMLACDLAPDVYTLSIVLNICASISDFRHGKEIHGYILISNHSQETSLGNALIALYAKCGVLDWSIKVFESMINKDVVSWNSMISAYAQHGRGEEAVSCFGSMQKSTGMKVEPDHTTFTAALTACSHAGLVDAGIEIFNSMVNKYGVEPRVDHFSCLVDLLGRAGYLDEAENLISDGLKVHSSIWWNLFSGCAAHGDLRLGRIVAGFLLDVEEDKAEVYIVLANILADSGHWEEAEDVRKMMRSYGAVKQPGYSWIRS</sequence>
<feature type="repeat" description="PPR" evidence="3">
    <location>
        <begin position="239"/>
        <end position="273"/>
    </location>
</feature>
<dbReference type="NCBIfam" id="TIGR00756">
    <property type="entry name" value="PPR"/>
    <property type="match status" value="6"/>
</dbReference>
<dbReference type="FunFam" id="1.25.40.10:FF:000196">
    <property type="entry name" value="Pentatricopeptide repeat-containing protein At4g14850"/>
    <property type="match status" value="1"/>
</dbReference>
<dbReference type="Pfam" id="PF20431">
    <property type="entry name" value="E_motif"/>
    <property type="match status" value="1"/>
</dbReference>
<dbReference type="InterPro" id="IPR046848">
    <property type="entry name" value="E_motif"/>
</dbReference>
<feature type="repeat" description="PPR" evidence="3">
    <location>
        <begin position="534"/>
        <end position="564"/>
    </location>
</feature>
<dbReference type="EMBL" id="JAUHHV010000006">
    <property type="protein sequence ID" value="KAK1422076.1"/>
    <property type="molecule type" value="Genomic_DNA"/>
</dbReference>
<dbReference type="GO" id="GO:0009451">
    <property type="term" value="P:RNA modification"/>
    <property type="evidence" value="ECO:0007669"/>
    <property type="project" value="InterPro"/>
</dbReference>
<evidence type="ECO:0000313" key="5">
    <source>
        <dbReference type="Proteomes" id="UP001229421"/>
    </source>
</evidence>
<evidence type="ECO:0008006" key="6">
    <source>
        <dbReference type="Google" id="ProtNLM"/>
    </source>
</evidence>
<keyword evidence="5" id="KW-1185">Reference proteome</keyword>
<dbReference type="PANTHER" id="PTHR47926">
    <property type="entry name" value="PENTATRICOPEPTIDE REPEAT-CONTAINING PROTEIN"/>
    <property type="match status" value="1"/>
</dbReference>
<organism evidence="4 5">
    <name type="scientific">Tagetes erecta</name>
    <name type="common">African marigold</name>
    <dbReference type="NCBI Taxonomy" id="13708"/>
    <lineage>
        <taxon>Eukaryota</taxon>
        <taxon>Viridiplantae</taxon>
        <taxon>Streptophyta</taxon>
        <taxon>Embryophyta</taxon>
        <taxon>Tracheophyta</taxon>
        <taxon>Spermatophyta</taxon>
        <taxon>Magnoliopsida</taxon>
        <taxon>eudicotyledons</taxon>
        <taxon>Gunneridae</taxon>
        <taxon>Pentapetalae</taxon>
        <taxon>asterids</taxon>
        <taxon>campanulids</taxon>
        <taxon>Asterales</taxon>
        <taxon>Asteraceae</taxon>
        <taxon>Asteroideae</taxon>
        <taxon>Heliantheae alliance</taxon>
        <taxon>Tageteae</taxon>
        <taxon>Tagetes</taxon>
    </lineage>
</organism>
<evidence type="ECO:0000256" key="1">
    <source>
        <dbReference type="ARBA" id="ARBA00022737"/>
    </source>
</evidence>
<evidence type="ECO:0000313" key="4">
    <source>
        <dbReference type="EMBL" id="KAK1422076.1"/>
    </source>
</evidence>
<dbReference type="InterPro" id="IPR011990">
    <property type="entry name" value="TPR-like_helical_dom_sf"/>
</dbReference>
<feature type="repeat" description="PPR" evidence="3">
    <location>
        <begin position="106"/>
        <end position="140"/>
    </location>
</feature>
<dbReference type="Proteomes" id="UP001229421">
    <property type="component" value="Unassembled WGS sequence"/>
</dbReference>
<feature type="repeat" description="PPR" evidence="3">
    <location>
        <begin position="433"/>
        <end position="467"/>
    </location>
</feature>
<accession>A0AAD8KIL5</accession>
<proteinExistence type="inferred from homology"/>